<evidence type="ECO:0000256" key="4">
    <source>
        <dbReference type="ARBA" id="ARBA00022737"/>
    </source>
</evidence>
<evidence type="ECO:0000256" key="1">
    <source>
        <dbReference type="ARBA" id="ARBA00004123"/>
    </source>
</evidence>
<dbReference type="GO" id="GO:0005634">
    <property type="term" value="C:nucleus"/>
    <property type="evidence" value="ECO:0007669"/>
    <property type="project" value="UniProtKB-SubCell"/>
</dbReference>
<feature type="domain" description="C2H2-type" evidence="13">
    <location>
        <begin position="267"/>
        <end position="294"/>
    </location>
</feature>
<proteinExistence type="inferred from homology"/>
<feature type="domain" description="C2H2-type" evidence="13">
    <location>
        <begin position="463"/>
        <end position="490"/>
    </location>
</feature>
<comment type="subcellular location">
    <subcellularLocation>
        <location evidence="1">Nucleus</location>
    </subcellularLocation>
</comment>
<dbReference type="GO" id="GO:0000981">
    <property type="term" value="F:DNA-binding transcription factor activity, RNA polymerase II-specific"/>
    <property type="evidence" value="ECO:0007669"/>
    <property type="project" value="TreeGrafter"/>
</dbReference>
<sequence>MVIGEMDTFLEWLQSQGLRAETAQAVINVLGIENRKVLRACTDSDSLQTELLSLAKDKFKFAMYADFCKFVKYFLKPQVVQLAGSSLLGSLFVNLENVIRELSSFCEKFIGFQNVQLKSVPDFRGIGFSDVCSFHCQDDGLRPKSEQSRSRIGQIRSRSSLTVKKMPILKKQSQEQDSPPSKYKCMSGENSTKINIKLYKPKKVIKRQVHYKCNICSRDFPSLRNIKIHMRTHSGERPHKCSVCDKGFSQKGNLNEHMRIHTGEHPHKCSVCDKGFSHKGHLKLHMRIHTGERPFKCSICENGFSQKGHLKLHMRIHTGERPYKCSVCDKAFSQKGYLNMHVRIHTGERPYKCSVCDKGFSQKGKLNKHMMIHTGERPYKCSVCDEGFSHESSLKKHMRIHTGERPYQCSVCNKDFSHKHNLDRHRIAYAGECLHKCSICDKAFSHKGSLNKHTSVHSGERPYKCSICDQGFSYKGDLNKHLSTHTGEHWMSLSKGRRQRMCGSPILIFPPQFSTSNTPFQVLSHPDMSFDLLLD</sequence>
<keyword evidence="3" id="KW-0479">Metal-binding</keyword>
<feature type="region of interest" description="Disordered" evidence="12">
    <location>
        <begin position="166"/>
        <end position="187"/>
    </location>
</feature>
<keyword evidence="9" id="KW-0804">Transcription</keyword>
<feature type="domain" description="C2H2-type" evidence="13">
    <location>
        <begin position="323"/>
        <end position="350"/>
    </location>
</feature>
<feature type="domain" description="C2H2-type" evidence="13">
    <location>
        <begin position="295"/>
        <end position="322"/>
    </location>
</feature>
<dbReference type="FunFam" id="3.30.160.60:FF:000624">
    <property type="entry name" value="zinc finger protein 697"/>
    <property type="match status" value="1"/>
</dbReference>
<comment type="similarity">
    <text evidence="2">Belongs to the krueppel C2H2-type zinc-finger protein family.</text>
</comment>
<dbReference type="Pfam" id="PF13465">
    <property type="entry name" value="zf-H2C2_2"/>
    <property type="match status" value="1"/>
</dbReference>
<dbReference type="AlphaFoldDB" id="A0A8C4NBV1"/>
<dbReference type="InterPro" id="IPR013087">
    <property type="entry name" value="Znf_C2H2_type"/>
</dbReference>
<keyword evidence="6" id="KW-0862">Zinc</keyword>
<feature type="domain" description="C2H2-type" evidence="13">
    <location>
        <begin position="407"/>
        <end position="432"/>
    </location>
</feature>
<evidence type="ECO:0000256" key="2">
    <source>
        <dbReference type="ARBA" id="ARBA00006991"/>
    </source>
</evidence>
<evidence type="ECO:0000256" key="7">
    <source>
        <dbReference type="ARBA" id="ARBA00023015"/>
    </source>
</evidence>
<feature type="domain" description="C2H2-type" evidence="13">
    <location>
        <begin position="211"/>
        <end position="238"/>
    </location>
</feature>
<dbReference type="PANTHER" id="PTHR24394:SF48">
    <property type="entry name" value="ZINC FINGER PROTEIN 771"/>
    <property type="match status" value="1"/>
</dbReference>
<feature type="domain" description="C2H2-type" evidence="13">
    <location>
        <begin position="351"/>
        <end position="378"/>
    </location>
</feature>
<dbReference type="PROSITE" id="PS00028">
    <property type="entry name" value="ZINC_FINGER_C2H2_1"/>
    <property type="match status" value="9"/>
</dbReference>
<evidence type="ECO:0000256" key="9">
    <source>
        <dbReference type="ARBA" id="ARBA00023163"/>
    </source>
</evidence>
<reference evidence="14" key="1">
    <citation type="submission" date="2025-08" db="UniProtKB">
        <authorList>
            <consortium name="Ensembl"/>
        </authorList>
    </citation>
    <scope>IDENTIFICATION</scope>
</reference>
<dbReference type="GO" id="GO:0043565">
    <property type="term" value="F:sequence-specific DNA binding"/>
    <property type="evidence" value="ECO:0007669"/>
    <property type="project" value="UniProtKB-ARBA"/>
</dbReference>
<keyword evidence="8" id="KW-0238">DNA-binding</keyword>
<feature type="domain" description="C2H2-type" evidence="13">
    <location>
        <begin position="239"/>
        <end position="266"/>
    </location>
</feature>
<dbReference type="PROSITE" id="PS50157">
    <property type="entry name" value="ZINC_FINGER_C2H2_2"/>
    <property type="match status" value="10"/>
</dbReference>
<evidence type="ECO:0000256" key="12">
    <source>
        <dbReference type="SAM" id="MobiDB-lite"/>
    </source>
</evidence>
<dbReference type="Pfam" id="PF00096">
    <property type="entry name" value="zf-C2H2"/>
    <property type="match status" value="8"/>
</dbReference>
<dbReference type="GO" id="GO:0005694">
    <property type="term" value="C:chromosome"/>
    <property type="evidence" value="ECO:0007669"/>
    <property type="project" value="UniProtKB-ARBA"/>
</dbReference>
<organism evidence="14 15">
    <name type="scientific">Eptatretus burgeri</name>
    <name type="common">Inshore hagfish</name>
    <dbReference type="NCBI Taxonomy" id="7764"/>
    <lineage>
        <taxon>Eukaryota</taxon>
        <taxon>Metazoa</taxon>
        <taxon>Chordata</taxon>
        <taxon>Craniata</taxon>
        <taxon>Vertebrata</taxon>
        <taxon>Cyclostomata</taxon>
        <taxon>Myxini</taxon>
        <taxon>Myxiniformes</taxon>
        <taxon>Myxinidae</taxon>
        <taxon>Eptatretinae</taxon>
        <taxon>Eptatretus</taxon>
    </lineage>
</organism>
<evidence type="ECO:0000313" key="14">
    <source>
        <dbReference type="Ensembl" id="ENSEBUP00000004623.1"/>
    </source>
</evidence>
<dbReference type="FunFam" id="3.30.160.60:FF:000744">
    <property type="entry name" value="zinc finger E-box-binding homeobox 1"/>
    <property type="match status" value="1"/>
</dbReference>
<evidence type="ECO:0000256" key="3">
    <source>
        <dbReference type="ARBA" id="ARBA00022723"/>
    </source>
</evidence>
<feature type="domain" description="C2H2-type" evidence="13">
    <location>
        <begin position="379"/>
        <end position="406"/>
    </location>
</feature>
<dbReference type="FunFam" id="3.30.160.60:FF:001954">
    <property type="entry name" value="Zinc finger protein 787"/>
    <property type="match status" value="2"/>
</dbReference>
<dbReference type="Ensembl" id="ENSEBUT00000005062.1">
    <property type="protein sequence ID" value="ENSEBUP00000004623.1"/>
    <property type="gene ID" value="ENSEBUG00000003232.1"/>
</dbReference>
<keyword evidence="7" id="KW-0805">Transcription regulation</keyword>
<evidence type="ECO:0000256" key="10">
    <source>
        <dbReference type="ARBA" id="ARBA00023242"/>
    </source>
</evidence>
<reference evidence="14" key="2">
    <citation type="submission" date="2025-09" db="UniProtKB">
        <authorList>
            <consortium name="Ensembl"/>
        </authorList>
    </citation>
    <scope>IDENTIFICATION</scope>
</reference>
<dbReference type="FunFam" id="3.30.160.60:FF:000733">
    <property type="entry name" value="Zinc finger protein 236 variant"/>
    <property type="match status" value="1"/>
</dbReference>
<dbReference type="FunFam" id="3.30.160.60:FF:003017">
    <property type="entry name" value="Si:cabz01054396.2"/>
    <property type="match status" value="1"/>
</dbReference>
<dbReference type="Proteomes" id="UP000694388">
    <property type="component" value="Unplaced"/>
</dbReference>
<evidence type="ECO:0000259" key="13">
    <source>
        <dbReference type="PROSITE" id="PS50157"/>
    </source>
</evidence>
<evidence type="ECO:0000256" key="5">
    <source>
        <dbReference type="ARBA" id="ARBA00022771"/>
    </source>
</evidence>
<dbReference type="FunFam" id="3.30.160.60:FF:000446">
    <property type="entry name" value="Zinc finger protein"/>
    <property type="match status" value="1"/>
</dbReference>
<keyword evidence="15" id="KW-1185">Reference proteome</keyword>
<dbReference type="SMART" id="SM00355">
    <property type="entry name" value="ZnF_C2H2"/>
    <property type="match status" value="10"/>
</dbReference>
<evidence type="ECO:0000256" key="11">
    <source>
        <dbReference type="PROSITE-ProRule" id="PRU00042"/>
    </source>
</evidence>
<keyword evidence="5 11" id="KW-0863">Zinc-finger</keyword>
<evidence type="ECO:0000256" key="8">
    <source>
        <dbReference type="ARBA" id="ARBA00023125"/>
    </source>
</evidence>
<dbReference type="SUPFAM" id="SSF57667">
    <property type="entry name" value="beta-beta-alpha zinc fingers"/>
    <property type="match status" value="5"/>
</dbReference>
<dbReference type="GeneTree" id="ENSGT01150000286934"/>
<protein>
    <recommendedName>
        <fullName evidence="13">C2H2-type domain-containing protein</fullName>
    </recommendedName>
</protein>
<name>A0A8C4NBV1_EPTBU</name>
<dbReference type="PANTHER" id="PTHR24394">
    <property type="entry name" value="ZINC FINGER PROTEIN"/>
    <property type="match status" value="1"/>
</dbReference>
<dbReference type="FunFam" id="3.30.160.60:FF:002343">
    <property type="entry name" value="Zinc finger protein 33A"/>
    <property type="match status" value="1"/>
</dbReference>
<dbReference type="InterPro" id="IPR036236">
    <property type="entry name" value="Znf_C2H2_sf"/>
</dbReference>
<evidence type="ECO:0000256" key="6">
    <source>
        <dbReference type="ARBA" id="ARBA00022833"/>
    </source>
</evidence>
<keyword evidence="10" id="KW-0539">Nucleus</keyword>
<keyword evidence="4" id="KW-0677">Repeat</keyword>
<evidence type="ECO:0000313" key="15">
    <source>
        <dbReference type="Proteomes" id="UP000694388"/>
    </source>
</evidence>
<dbReference type="GO" id="GO:0008270">
    <property type="term" value="F:zinc ion binding"/>
    <property type="evidence" value="ECO:0007669"/>
    <property type="project" value="UniProtKB-KW"/>
</dbReference>
<accession>A0A8C4NBV1</accession>
<feature type="domain" description="C2H2-type" evidence="13">
    <location>
        <begin position="435"/>
        <end position="462"/>
    </location>
</feature>
<dbReference type="GO" id="GO:0045893">
    <property type="term" value="P:positive regulation of DNA-templated transcription"/>
    <property type="evidence" value="ECO:0007669"/>
    <property type="project" value="UniProtKB-ARBA"/>
</dbReference>
<dbReference type="FunFam" id="3.30.160.60:FF:001732">
    <property type="entry name" value="Zgc:162936"/>
    <property type="match status" value="1"/>
</dbReference>
<dbReference type="Gene3D" id="3.30.160.60">
    <property type="entry name" value="Classic Zinc Finger"/>
    <property type="match status" value="10"/>
</dbReference>